<dbReference type="PANTHER" id="PTHR48050">
    <property type="entry name" value="STEROL 3-BETA-GLUCOSYLTRANSFERASE"/>
    <property type="match status" value="1"/>
</dbReference>
<dbReference type="FunFam" id="3.40.50.2000:FF:000009">
    <property type="entry name" value="Sterol 3-beta-glucosyltransferase UGT80A2"/>
    <property type="match status" value="1"/>
</dbReference>
<gene>
    <name evidence="4" type="ORF">VCS650_LOCUS14049</name>
</gene>
<feature type="domain" description="Erythromycin biosynthesis protein CIII-like C-terminal" evidence="3">
    <location>
        <begin position="537"/>
        <end position="638"/>
    </location>
</feature>
<evidence type="ECO:0000256" key="1">
    <source>
        <dbReference type="ARBA" id="ARBA00022679"/>
    </source>
</evidence>
<dbReference type="GO" id="GO:0016906">
    <property type="term" value="F:sterol 3-beta-glucosyltransferase activity"/>
    <property type="evidence" value="ECO:0007669"/>
    <property type="project" value="UniProtKB-ARBA"/>
</dbReference>
<evidence type="ECO:0000259" key="2">
    <source>
        <dbReference type="Pfam" id="PF03033"/>
    </source>
</evidence>
<keyword evidence="1" id="KW-0808">Transferase</keyword>
<accession>A0A814G2D2</accession>
<proteinExistence type="predicted"/>
<dbReference type="PANTHER" id="PTHR48050:SF13">
    <property type="entry name" value="STEROL 3-BETA-GLUCOSYLTRANSFERASE UGT80A2"/>
    <property type="match status" value="1"/>
</dbReference>
<dbReference type="Proteomes" id="UP000663891">
    <property type="component" value="Unassembled WGS sequence"/>
</dbReference>
<name>A0A814G2D2_9BILA</name>
<dbReference type="AlphaFoldDB" id="A0A814G2D2"/>
<dbReference type="Pfam" id="PF06722">
    <property type="entry name" value="EryCIII-like_C"/>
    <property type="match status" value="1"/>
</dbReference>
<dbReference type="GO" id="GO:0005975">
    <property type="term" value="P:carbohydrate metabolic process"/>
    <property type="evidence" value="ECO:0007669"/>
    <property type="project" value="InterPro"/>
</dbReference>
<dbReference type="SUPFAM" id="SSF53756">
    <property type="entry name" value="UDP-Glycosyltransferase/glycogen phosphorylase"/>
    <property type="match status" value="1"/>
</dbReference>
<evidence type="ECO:0008006" key="6">
    <source>
        <dbReference type="Google" id="ProtNLM"/>
    </source>
</evidence>
<dbReference type="OrthoDB" id="5835829at2759"/>
<dbReference type="SUPFAM" id="SSF49785">
    <property type="entry name" value="Galactose-binding domain-like"/>
    <property type="match status" value="1"/>
</dbReference>
<dbReference type="CDD" id="cd03784">
    <property type="entry name" value="GT1_Gtf-like"/>
    <property type="match status" value="1"/>
</dbReference>
<evidence type="ECO:0000313" key="5">
    <source>
        <dbReference type="Proteomes" id="UP000663891"/>
    </source>
</evidence>
<evidence type="ECO:0000259" key="3">
    <source>
        <dbReference type="Pfam" id="PF06722"/>
    </source>
</evidence>
<reference evidence="4" key="1">
    <citation type="submission" date="2021-02" db="EMBL/GenBank/DDBJ databases">
        <authorList>
            <person name="Nowell W R."/>
        </authorList>
    </citation>
    <scope>NUCLEOTIDE SEQUENCE</scope>
</reference>
<feature type="domain" description="Glycosyltransferase family 28 N-terminal" evidence="2">
    <location>
        <begin position="235"/>
        <end position="382"/>
    </location>
</feature>
<comment type="caution">
    <text evidence="4">The sequence shown here is derived from an EMBL/GenBank/DDBJ whole genome shotgun (WGS) entry which is preliminary data.</text>
</comment>
<sequence>MSIVNEKNEKESTIIERFDDNWKCLLVPKDSFGKNICTIDYDDQHWRTIELPDNNRSKNDSTMFYYRKRFEWIYPFDLQRHMYLHFTASESNDQLENTIKIPGIIIWCNERCIFEGILANQSIDITNDVQINAENILVICSCEGYSLSLYARLIIPCLRTIHIDANELMLTTTTTTRTSLDYTASFNEITRLIDIKIDSYDAIEYDEIEFENISNDDIDKAKKALEIGPVPRLAIVMLIVGTRGDIQPFIALGKALLRYGHRVRLATHETFRSFVREQGLEFYPLGGNPADLMSFMVKNAGIVPSVSSIIAGDITKNRQIISEILQSTWKACIDVDDETGISFVAEAIIANPPSYGHIHCAQKLQIPLHIMFTMPWSPTGAFSHPLCQINNNYGPQQLINRISYTVMETLVWSGMGDLINEFREQTLHLPGLHNRQAIRMMIDEHIPHTYCWSPSLVPKPSDWPDYIDVCGFFFLDLATNYQPPEDLLHFLHAGDPPIYIGFGSITGHDSSRLLKIVLEALKVTGYRALLSGLANENDSLPENIFRIGNCPHDWLFQHVSAVCHHGGAGTTAAGLRAGKPTIIVPFFGDQFFWGSMIYQSGAGPLAIPGKDLTGDHLIEAFKFVHQNNAREAAERLRLAFADENGCERAVQSFHSHLPLHKMQSDLDSSFGACFYLKDYNLQISRPVVQVLLAAEKIKESQLTLHSTYSWHRLKNDDRLSLPFHNFMRHEQKALRSIFVNAPEALKRVSSENNFTKGVRDSSHCIIKGIGHASIGCLAFYGDVTDTLERLPNAYNRYSYAEQHEQTQVNNFQSGMKAAGDSLWYGFKDGITGLVRNPLVGYNHDGIRGVATGTALAIPNLVLKPIAGTLASITWLSRGVYAQATQVSEEKKNKRNIQLKLDSSNELRRPIIDLTDESLPEVRASSESGLTIDVCRSILQAFEKILIENNQMNKSFERQRSHSTPDT</sequence>
<dbReference type="InterPro" id="IPR008979">
    <property type="entry name" value="Galactose-bd-like_sf"/>
</dbReference>
<dbReference type="EMBL" id="CAJNON010000115">
    <property type="protein sequence ID" value="CAF0988164.1"/>
    <property type="molecule type" value="Genomic_DNA"/>
</dbReference>
<protein>
    <recommendedName>
        <fullName evidence="6">Glycosyltransferase family 28 N-terminal domain-containing protein</fullName>
    </recommendedName>
</protein>
<organism evidence="4 5">
    <name type="scientific">Adineta steineri</name>
    <dbReference type="NCBI Taxonomy" id="433720"/>
    <lineage>
        <taxon>Eukaryota</taxon>
        <taxon>Metazoa</taxon>
        <taxon>Spiralia</taxon>
        <taxon>Gnathifera</taxon>
        <taxon>Rotifera</taxon>
        <taxon>Eurotatoria</taxon>
        <taxon>Bdelloidea</taxon>
        <taxon>Adinetida</taxon>
        <taxon>Adinetidae</taxon>
        <taxon>Adineta</taxon>
    </lineage>
</organism>
<dbReference type="Pfam" id="PF03033">
    <property type="entry name" value="Glyco_transf_28"/>
    <property type="match status" value="1"/>
</dbReference>
<dbReference type="InterPro" id="IPR010610">
    <property type="entry name" value="EryCIII-like_C"/>
</dbReference>
<dbReference type="InterPro" id="IPR004276">
    <property type="entry name" value="GlycoTrans_28_N"/>
</dbReference>
<dbReference type="InterPro" id="IPR050426">
    <property type="entry name" value="Glycosyltransferase_28"/>
</dbReference>
<dbReference type="Gene3D" id="2.60.120.260">
    <property type="entry name" value="Galactose-binding domain-like"/>
    <property type="match status" value="1"/>
</dbReference>
<dbReference type="InterPro" id="IPR002213">
    <property type="entry name" value="UDP_glucos_trans"/>
</dbReference>
<evidence type="ECO:0000313" key="4">
    <source>
        <dbReference type="EMBL" id="CAF0988164.1"/>
    </source>
</evidence>
<dbReference type="Gene3D" id="3.40.50.2000">
    <property type="entry name" value="Glycogen Phosphorylase B"/>
    <property type="match status" value="2"/>
</dbReference>